<organism evidence="5 6">
    <name type="scientific">Turkeypox virus</name>
    <dbReference type="NCBI Taxonomy" id="336486"/>
    <lineage>
        <taxon>Viruses</taxon>
        <taxon>Varidnaviria</taxon>
        <taxon>Bamfordvirae</taxon>
        <taxon>Nucleocytoviricota</taxon>
        <taxon>Pokkesviricetes</taxon>
        <taxon>Chitovirales</taxon>
        <taxon>Poxviridae</taxon>
        <taxon>Chordopoxvirinae</taxon>
        <taxon>Avipoxvirus</taxon>
        <taxon>Avipoxvirus turkeypox</taxon>
    </lineage>
</organism>
<keyword evidence="1" id="KW-0677">Repeat</keyword>
<sequence>MMDMEDTFGFDHDTGLARDNVNVLKMAICFNRLDIVKTLLGYGIDSNYEKLDYDYDKDGESPLHLAVEMGNLDIIDLLIGTGININNKFCYSGHTPLHIAVKRDTRYDIVDMLLKNGADPSIKNDNNETVLHIAVKNENNAMVDMLLKYSPDLEPRDCYGFTPLYNAIMKKNSYITKCLLDKGASANAMCDKGCSVLLMAVSRCGADIVNLLLEHGADTCYMYTYMNSTPLTWFCHCEGSEKNCDITESLISYMTMAYHFDKKIGSLPGFKMNQEFIKNSPQLYSYKLKCEKEIETMCNTMVNHGISMLDSIRTGNQNNCNILARCVESLSDKLSNGKFDIYKRFINKYLVIGSRRKNILELAAKKLVQNFWFLPSEIIYFIAEKIDSDTLELMYE</sequence>
<feature type="repeat" description="ANK" evidence="3">
    <location>
        <begin position="92"/>
        <end position="125"/>
    </location>
</feature>
<evidence type="ECO:0000313" key="5">
    <source>
        <dbReference type="EMBL" id="ALA62384.1"/>
    </source>
</evidence>
<dbReference type="Gene3D" id="1.25.40.20">
    <property type="entry name" value="Ankyrin repeat-containing domain"/>
    <property type="match status" value="2"/>
</dbReference>
<dbReference type="PRINTS" id="PR01415">
    <property type="entry name" value="ANKYRIN"/>
</dbReference>
<evidence type="ECO:0000256" key="2">
    <source>
        <dbReference type="ARBA" id="ARBA00023043"/>
    </source>
</evidence>
<dbReference type="Pfam" id="PF12796">
    <property type="entry name" value="Ank_2"/>
    <property type="match status" value="1"/>
</dbReference>
<dbReference type="InterPro" id="IPR002110">
    <property type="entry name" value="Ankyrin_rpt"/>
</dbReference>
<feature type="repeat" description="ANK" evidence="3">
    <location>
        <begin position="126"/>
        <end position="158"/>
    </location>
</feature>
<dbReference type="RefSeq" id="YP_009177031.1">
    <property type="nucleotide sequence ID" value="NC_028238.1"/>
</dbReference>
<reference evidence="5 6" key="1">
    <citation type="journal article" date="2015" name="Infect. Genet. Evol.">
        <title>Unique genomic organization of a novel Avipoxvirus detected in turkey (Meleagris gallopavo).</title>
        <authorList>
            <person name="Banyai K."/>
            <person name="Palya V."/>
            <person name="Denes B."/>
            <person name="Glavits R."/>
            <person name="Ivanics E."/>
            <person name="Horvath B."/>
            <person name="Farkas S.L."/>
            <person name="Marton S."/>
            <person name="Balint A."/>
            <person name="Gyuranecz M."/>
            <person name="Erdelyi K."/>
            <person name="Dan A."/>
        </authorList>
    </citation>
    <scope>NUCLEOTIDE SEQUENCE [LARGE SCALE GENOMIC DNA]</scope>
    <source>
        <strain evidence="5 6">TKPV-HU1124/2011</strain>
    </source>
</reference>
<feature type="repeat" description="ANK" evidence="3">
    <location>
        <begin position="159"/>
        <end position="191"/>
    </location>
</feature>
<dbReference type="EMBL" id="KP728110">
    <property type="protein sequence ID" value="ALA62384.1"/>
    <property type="molecule type" value="Genomic_DNA"/>
</dbReference>
<dbReference type="PROSITE" id="PS50088">
    <property type="entry name" value="ANK_REPEAT"/>
    <property type="match status" value="4"/>
</dbReference>
<evidence type="ECO:0000259" key="4">
    <source>
        <dbReference type="Pfam" id="PF09372"/>
    </source>
</evidence>
<accession>A0A0M3ZRL8</accession>
<dbReference type="PANTHER" id="PTHR24126">
    <property type="entry name" value="ANKYRIN REPEAT, PH AND SEC7 DOMAIN CONTAINING PROTEIN SECG-RELATED"/>
    <property type="match status" value="1"/>
</dbReference>
<protein>
    <submittedName>
        <fullName evidence="5">Ankyrin repeat family protein</fullName>
    </submittedName>
</protein>
<evidence type="ECO:0000256" key="1">
    <source>
        <dbReference type="ARBA" id="ARBA00022737"/>
    </source>
</evidence>
<dbReference type="Pfam" id="PF00023">
    <property type="entry name" value="Ank"/>
    <property type="match status" value="1"/>
</dbReference>
<dbReference type="OrthoDB" id="32170at10239"/>
<evidence type="ECO:0000256" key="3">
    <source>
        <dbReference type="PROSITE-ProRule" id="PRU00023"/>
    </source>
</evidence>
<evidence type="ECO:0000313" key="6">
    <source>
        <dbReference type="Proteomes" id="UP000142477"/>
    </source>
</evidence>
<dbReference type="SMART" id="SM00248">
    <property type="entry name" value="ANK"/>
    <property type="match status" value="6"/>
</dbReference>
<dbReference type="SUPFAM" id="SSF48403">
    <property type="entry name" value="Ankyrin repeat"/>
    <property type="match status" value="1"/>
</dbReference>
<name>A0A0M3ZRL8_9POXV</name>
<dbReference type="Proteomes" id="UP000142477">
    <property type="component" value="Segment"/>
</dbReference>
<proteinExistence type="predicted"/>
<feature type="repeat" description="ANK" evidence="3">
    <location>
        <begin position="58"/>
        <end position="86"/>
    </location>
</feature>
<dbReference type="KEGG" id="vg:26122700"/>
<keyword evidence="6" id="KW-1185">Reference proteome</keyword>
<dbReference type="Pfam" id="PF09372">
    <property type="entry name" value="PRANC"/>
    <property type="match status" value="1"/>
</dbReference>
<dbReference type="Pfam" id="PF13606">
    <property type="entry name" value="Ank_3"/>
    <property type="match status" value="1"/>
</dbReference>
<feature type="domain" description="PRANC" evidence="4">
    <location>
        <begin position="306"/>
        <end position="395"/>
    </location>
</feature>
<dbReference type="InterPro" id="IPR036770">
    <property type="entry name" value="Ankyrin_rpt-contain_sf"/>
</dbReference>
<keyword evidence="2 3" id="KW-0040">ANK repeat</keyword>
<dbReference type="GeneID" id="26122700"/>
<dbReference type="PROSITE" id="PS50297">
    <property type="entry name" value="ANK_REP_REGION"/>
    <property type="match status" value="4"/>
</dbReference>
<dbReference type="InterPro" id="IPR018272">
    <property type="entry name" value="PRANC_domain"/>
</dbReference>